<keyword evidence="2" id="KW-0812">Transmembrane</keyword>
<evidence type="ECO:0000313" key="3">
    <source>
        <dbReference type="EMBL" id="KAG2266509.1"/>
    </source>
</evidence>
<proteinExistence type="predicted"/>
<keyword evidence="2" id="KW-0472">Membrane</keyword>
<evidence type="ECO:0000256" key="2">
    <source>
        <dbReference type="SAM" id="Phobius"/>
    </source>
</evidence>
<dbReference type="EMBL" id="JAAMPC010000014">
    <property type="protein sequence ID" value="KAG2266509.1"/>
    <property type="molecule type" value="Genomic_DNA"/>
</dbReference>
<sequence>MLNVPPTKSQDPPESPLQPLQAREAQTRPVESSMRILSFGLRVLFNLFVLLILSLAKILPLKIPGRRTSTWGMIRSITLYAVVPGFSIKLSANSGLSPPWGQRLIFIKQKKKVLQVIRIKGHTSPTRLQILLHRAQVHLRMTDKAA</sequence>
<evidence type="ECO:0000313" key="4">
    <source>
        <dbReference type="Proteomes" id="UP000886595"/>
    </source>
</evidence>
<keyword evidence="2" id="KW-1133">Transmembrane helix</keyword>
<dbReference type="OrthoDB" id="10565580at2759"/>
<dbReference type="AlphaFoldDB" id="A0A8X7QA97"/>
<protein>
    <submittedName>
        <fullName evidence="3">Uncharacterized protein</fullName>
    </submittedName>
</protein>
<gene>
    <name evidence="3" type="ORF">Bca52824_073588</name>
</gene>
<feature type="region of interest" description="Disordered" evidence="1">
    <location>
        <begin position="1"/>
        <end position="26"/>
    </location>
</feature>
<name>A0A8X7QA97_BRACI</name>
<feature type="transmembrane region" description="Helical" evidence="2">
    <location>
        <begin position="39"/>
        <end position="59"/>
    </location>
</feature>
<organism evidence="3 4">
    <name type="scientific">Brassica carinata</name>
    <name type="common">Ethiopian mustard</name>
    <name type="synonym">Abyssinian cabbage</name>
    <dbReference type="NCBI Taxonomy" id="52824"/>
    <lineage>
        <taxon>Eukaryota</taxon>
        <taxon>Viridiplantae</taxon>
        <taxon>Streptophyta</taxon>
        <taxon>Embryophyta</taxon>
        <taxon>Tracheophyta</taxon>
        <taxon>Spermatophyta</taxon>
        <taxon>Magnoliopsida</taxon>
        <taxon>eudicotyledons</taxon>
        <taxon>Gunneridae</taxon>
        <taxon>Pentapetalae</taxon>
        <taxon>rosids</taxon>
        <taxon>malvids</taxon>
        <taxon>Brassicales</taxon>
        <taxon>Brassicaceae</taxon>
        <taxon>Brassiceae</taxon>
        <taxon>Brassica</taxon>
    </lineage>
</organism>
<dbReference type="Proteomes" id="UP000886595">
    <property type="component" value="Unassembled WGS sequence"/>
</dbReference>
<reference evidence="3 4" key="1">
    <citation type="submission" date="2020-02" db="EMBL/GenBank/DDBJ databases">
        <authorList>
            <person name="Ma Q."/>
            <person name="Huang Y."/>
            <person name="Song X."/>
            <person name="Pei D."/>
        </authorList>
    </citation>
    <scope>NUCLEOTIDE SEQUENCE [LARGE SCALE GENOMIC DNA]</scope>
    <source>
        <strain evidence="3">Sxm20200214</strain>
        <tissue evidence="3">Leaf</tissue>
    </source>
</reference>
<feature type="compositionally biased region" description="Polar residues" evidence="1">
    <location>
        <begin position="1"/>
        <end position="12"/>
    </location>
</feature>
<evidence type="ECO:0000256" key="1">
    <source>
        <dbReference type="SAM" id="MobiDB-lite"/>
    </source>
</evidence>
<keyword evidence="4" id="KW-1185">Reference proteome</keyword>
<comment type="caution">
    <text evidence="3">The sequence shown here is derived from an EMBL/GenBank/DDBJ whole genome shotgun (WGS) entry which is preliminary data.</text>
</comment>
<accession>A0A8X7QA97</accession>